<dbReference type="EC" id="4.1.1.37" evidence="3 7"/>
<evidence type="ECO:0000313" key="13">
    <source>
        <dbReference type="Proteomes" id="UP000000657"/>
    </source>
</evidence>
<sequence length="452" mass="47359">MPIGVTPVAPAQVRRACNDRGMSVVHIDAGPGSGSASVQTAPSGVAVASARVAPSRDGDTLHRPGRLASATGLPLTDAALRAGAADPCAEAADPRAGVAPRCAAARSADARRPGLASTAPFLRACRRDQPETTPVWFMRQAGRVLPEYRALRADVPMLDSCRDPAMITEITMQPVRRFRPDAAIFFSDIVVPLVAIGLDIDIVAGVGPVVAEPVRDSARLAALRALEPDDVPYVTQAVRDLLGELGGTPLIGFAGAPFTLASYLVEGGPSRNHLRTKAMMYGEPELWHELLDRLATITTAFLRVQVDAGVDAVQLFDSWAGALSEDDYRRYVAPHSARVLAAFAGEVPRIHFGVNTGELLAAMGQVGADVVGVDWRVPLDEAARRIGPGRAVQGNLDPAAVFAPEPVLAAKVGDVLARGAKAEGHVFNLGHGVLPETDPGVLAHIVDLVHAG</sequence>
<evidence type="ECO:0000256" key="7">
    <source>
        <dbReference type="HAMAP-Rule" id="MF_00218"/>
    </source>
</evidence>
<feature type="domain" description="Uroporphyrinogen decarboxylase (URO-D)" evidence="11">
    <location>
        <begin position="251"/>
        <end position="267"/>
    </location>
</feature>
<feature type="binding site" evidence="7">
    <location>
        <position position="318"/>
    </location>
    <ligand>
        <name>substrate</name>
    </ligand>
</feature>
<feature type="binding site" evidence="7">
    <location>
        <begin position="139"/>
        <end position="143"/>
    </location>
    <ligand>
        <name>substrate</name>
    </ligand>
</feature>
<proteinExistence type="inferred from homology"/>
<organism evidence="12 13">
    <name type="scientific">Frankia alni (strain DSM 45986 / CECT 9034 / ACN14a)</name>
    <dbReference type="NCBI Taxonomy" id="326424"/>
    <lineage>
        <taxon>Bacteria</taxon>
        <taxon>Bacillati</taxon>
        <taxon>Actinomycetota</taxon>
        <taxon>Actinomycetes</taxon>
        <taxon>Frankiales</taxon>
        <taxon>Frankiaceae</taxon>
        <taxon>Frankia</taxon>
    </lineage>
</organism>
<feature type="binding site" evidence="7">
    <location>
        <position position="431"/>
    </location>
    <ligand>
        <name>substrate</name>
    </ligand>
</feature>
<dbReference type="InterPro" id="IPR000257">
    <property type="entry name" value="Uroporphyrinogen_deCOase"/>
</dbReference>
<dbReference type="Proteomes" id="UP000000657">
    <property type="component" value="Chromosome"/>
</dbReference>
<dbReference type="STRING" id="326424.FRAAL2101"/>
<dbReference type="AlphaFoldDB" id="Q0RNY5"/>
<comment type="similarity">
    <text evidence="2 7 9">Belongs to the uroporphyrinogen decarboxylase family.</text>
</comment>
<comment type="subcellular location">
    <subcellularLocation>
        <location evidence="7">Cytoplasm</location>
    </subcellularLocation>
</comment>
<dbReference type="GO" id="GO:0006782">
    <property type="term" value="P:protoporphyrinogen IX biosynthetic process"/>
    <property type="evidence" value="ECO:0007669"/>
    <property type="project" value="UniProtKB-UniRule"/>
</dbReference>
<name>Q0RNY5_FRAAA</name>
<reference evidence="12 13" key="1">
    <citation type="journal article" date="2007" name="Genome Res.">
        <title>Genome characteristics of facultatively symbiotic Frankia sp. strains reflect host range and host plant biogeography.</title>
        <authorList>
            <person name="Normand P."/>
            <person name="Lapierre P."/>
            <person name="Tisa L.S."/>
            <person name="Gogarten J.P."/>
            <person name="Alloisio N."/>
            <person name="Bagnarol E."/>
            <person name="Bassi C.A."/>
            <person name="Berry A.M."/>
            <person name="Bickhart D.M."/>
            <person name="Choisne N."/>
            <person name="Couloux A."/>
            <person name="Cournoyer B."/>
            <person name="Cruveiller S."/>
            <person name="Daubin V."/>
            <person name="Demange N."/>
            <person name="Francino M.P."/>
            <person name="Goltsman E."/>
            <person name="Huang Y."/>
            <person name="Kopp O.R."/>
            <person name="Labarre L."/>
            <person name="Lapidus A."/>
            <person name="Lavire C."/>
            <person name="Marechal J."/>
            <person name="Martinez M."/>
            <person name="Mastronunzio J.E."/>
            <person name="Mullin B.C."/>
            <person name="Niemann J."/>
            <person name="Pujic P."/>
            <person name="Rawnsley T."/>
            <person name="Rouy Z."/>
            <person name="Schenowitz C."/>
            <person name="Sellstedt A."/>
            <person name="Tavares F."/>
            <person name="Tomkins J.P."/>
            <person name="Vallenet D."/>
            <person name="Valverde C."/>
            <person name="Wall L.G."/>
            <person name="Wang Y."/>
            <person name="Medigue C."/>
            <person name="Benson D.R."/>
        </authorList>
    </citation>
    <scope>NUCLEOTIDE SEQUENCE [LARGE SCALE GENOMIC DNA]</scope>
    <source>
        <strain evidence="13">DSM 45986 / CECT 9034 / ACN14a</strain>
    </source>
</reference>
<dbReference type="SUPFAM" id="SSF51726">
    <property type="entry name" value="UROD/MetE-like"/>
    <property type="match status" value="1"/>
</dbReference>
<dbReference type="PANTHER" id="PTHR21091">
    <property type="entry name" value="METHYLTETRAHYDROFOLATE:HOMOCYSTEINE METHYLTRANSFERASE RELATED"/>
    <property type="match status" value="1"/>
</dbReference>
<dbReference type="Pfam" id="PF01208">
    <property type="entry name" value="URO-D"/>
    <property type="match status" value="1"/>
</dbReference>
<keyword evidence="5 7" id="KW-0456">Lyase</keyword>
<dbReference type="eggNOG" id="COG0407">
    <property type="taxonomic scope" value="Bacteria"/>
</dbReference>
<keyword evidence="13" id="KW-1185">Reference proteome</keyword>
<dbReference type="GO" id="GO:0005829">
    <property type="term" value="C:cytosol"/>
    <property type="evidence" value="ECO:0007669"/>
    <property type="project" value="TreeGrafter"/>
</dbReference>
<evidence type="ECO:0000256" key="4">
    <source>
        <dbReference type="ARBA" id="ARBA00022793"/>
    </source>
</evidence>
<feature type="site" description="Transition state stabilizer" evidence="7">
    <location>
        <position position="188"/>
    </location>
</feature>
<comment type="catalytic activity">
    <reaction evidence="7 8">
        <text>uroporphyrinogen III + 4 H(+) = coproporphyrinogen III + 4 CO2</text>
        <dbReference type="Rhea" id="RHEA:19865"/>
        <dbReference type="ChEBI" id="CHEBI:15378"/>
        <dbReference type="ChEBI" id="CHEBI:16526"/>
        <dbReference type="ChEBI" id="CHEBI:57308"/>
        <dbReference type="ChEBI" id="CHEBI:57309"/>
        <dbReference type="EC" id="4.1.1.37"/>
    </reaction>
</comment>
<evidence type="ECO:0000256" key="2">
    <source>
        <dbReference type="ARBA" id="ARBA00009935"/>
    </source>
</evidence>
<keyword evidence="4 7" id="KW-0210">Decarboxylase</keyword>
<dbReference type="Gene3D" id="3.20.20.210">
    <property type="match status" value="1"/>
</dbReference>
<comment type="pathway">
    <text evidence="1 7 8">Porphyrin-containing compound metabolism; protoporphyrin-IX biosynthesis; coproporphyrinogen-III from 5-aminolevulinate: step 4/4.</text>
</comment>
<dbReference type="PROSITE" id="PS00907">
    <property type="entry name" value="UROD_2"/>
    <property type="match status" value="1"/>
</dbReference>
<comment type="caution">
    <text evidence="7">Lacks conserved residue(s) required for the propagation of feature annotation.</text>
</comment>
<evidence type="ECO:0000256" key="6">
    <source>
        <dbReference type="ARBA" id="ARBA00023244"/>
    </source>
</evidence>
<dbReference type="EMBL" id="CT573213">
    <property type="protein sequence ID" value="CAJ60750.1"/>
    <property type="molecule type" value="Genomic_DNA"/>
</dbReference>
<evidence type="ECO:0000313" key="12">
    <source>
        <dbReference type="EMBL" id="CAJ60750.1"/>
    </source>
</evidence>
<keyword evidence="6 7" id="KW-0627">Porphyrin biosynthesis</keyword>
<dbReference type="PROSITE" id="PS00906">
    <property type="entry name" value="UROD_1"/>
    <property type="match status" value="1"/>
</dbReference>
<dbReference type="InterPro" id="IPR038071">
    <property type="entry name" value="UROD/MetE-like_sf"/>
</dbReference>
<dbReference type="HAMAP" id="MF_00218">
    <property type="entry name" value="URO_D"/>
    <property type="match status" value="1"/>
</dbReference>
<feature type="binding site" evidence="7">
    <location>
        <position position="263"/>
    </location>
    <ligand>
        <name>substrate</name>
    </ligand>
</feature>
<dbReference type="PANTHER" id="PTHR21091:SF169">
    <property type="entry name" value="UROPORPHYRINOGEN DECARBOXYLASE"/>
    <property type="match status" value="1"/>
</dbReference>
<evidence type="ECO:0000259" key="10">
    <source>
        <dbReference type="PROSITE" id="PS00906"/>
    </source>
</evidence>
<evidence type="ECO:0000259" key="11">
    <source>
        <dbReference type="PROSITE" id="PS00907"/>
    </source>
</evidence>
<dbReference type="InterPro" id="IPR006361">
    <property type="entry name" value="Uroporphyrinogen_deCO2ase_HemE"/>
</dbReference>
<gene>
    <name evidence="7 12" type="primary">hemE</name>
    <name evidence="12" type="ordered locus">FRAAL2101</name>
</gene>
<dbReference type="CDD" id="cd00717">
    <property type="entry name" value="URO-D"/>
    <property type="match status" value="1"/>
</dbReference>
<dbReference type="KEGG" id="fal:FRAAL2101"/>
<comment type="function">
    <text evidence="7">Catalyzes the decarboxylation of four acetate groups of uroporphyrinogen-III to yield coproporphyrinogen-III.</text>
</comment>
<dbReference type="NCBIfam" id="TIGR01464">
    <property type="entry name" value="hemE"/>
    <property type="match status" value="1"/>
</dbReference>
<evidence type="ECO:0000256" key="8">
    <source>
        <dbReference type="RuleBase" id="RU000554"/>
    </source>
</evidence>
<dbReference type="HOGENOM" id="CLU_040933_0_1_11"/>
<evidence type="ECO:0000256" key="3">
    <source>
        <dbReference type="ARBA" id="ARBA00012288"/>
    </source>
</evidence>
<feature type="binding site" evidence="7">
    <location>
        <position position="188"/>
    </location>
    <ligand>
        <name>substrate</name>
    </ligand>
</feature>
<dbReference type="GO" id="GO:0004853">
    <property type="term" value="F:uroporphyrinogen decarboxylase activity"/>
    <property type="evidence" value="ECO:0007669"/>
    <property type="project" value="UniProtKB-UniRule"/>
</dbReference>
<comment type="subunit">
    <text evidence="7">Homodimer.</text>
</comment>
<keyword evidence="7" id="KW-0963">Cytoplasm</keyword>
<evidence type="ECO:0000256" key="9">
    <source>
        <dbReference type="RuleBase" id="RU004169"/>
    </source>
</evidence>
<accession>Q0RNY5</accession>
<dbReference type="UniPathway" id="UPA00251">
    <property type="reaction ID" value="UER00321"/>
</dbReference>
<feature type="domain" description="Uroporphyrinogen decarboxylase (URO-D)" evidence="10">
    <location>
        <begin position="134"/>
        <end position="143"/>
    </location>
</feature>
<evidence type="ECO:0000256" key="5">
    <source>
        <dbReference type="ARBA" id="ARBA00023239"/>
    </source>
</evidence>
<evidence type="ECO:0000256" key="1">
    <source>
        <dbReference type="ARBA" id="ARBA00004804"/>
    </source>
</evidence>
<protein>
    <recommendedName>
        <fullName evidence="3 7">Uroporphyrinogen decarboxylase</fullName>
        <shortName evidence="7">UPD</shortName>
        <shortName evidence="7">URO-D</shortName>
        <ecNumber evidence="3 7">4.1.1.37</ecNumber>
    </recommendedName>
</protein>